<evidence type="ECO:0000256" key="3">
    <source>
        <dbReference type="ARBA" id="ARBA00022989"/>
    </source>
</evidence>
<keyword evidence="4 5" id="KW-0472">Membrane</keyword>
<comment type="subcellular location">
    <subcellularLocation>
        <location evidence="1">Membrane</location>
        <topology evidence="1">Multi-pass membrane protein</topology>
    </subcellularLocation>
</comment>
<dbReference type="EMBL" id="RDSM01000001">
    <property type="protein sequence ID" value="RXH58872.1"/>
    <property type="molecule type" value="Genomic_DNA"/>
</dbReference>
<proteinExistence type="predicted"/>
<dbReference type="GO" id="GO:0016020">
    <property type="term" value="C:membrane"/>
    <property type="evidence" value="ECO:0007669"/>
    <property type="project" value="UniProtKB-SubCell"/>
</dbReference>
<evidence type="ECO:0000256" key="1">
    <source>
        <dbReference type="ARBA" id="ARBA00004141"/>
    </source>
</evidence>
<feature type="transmembrane region" description="Helical" evidence="5">
    <location>
        <begin position="36"/>
        <end position="54"/>
    </location>
</feature>
<dbReference type="InterPro" id="IPR006977">
    <property type="entry name" value="Yip1_dom"/>
</dbReference>
<keyword evidence="8" id="KW-1185">Reference proteome</keyword>
<reference evidence="7 8" key="1">
    <citation type="submission" date="2018-11" db="EMBL/GenBank/DDBJ databases">
        <authorList>
            <person name="Mardanov A.V."/>
            <person name="Ravin N.V."/>
            <person name="Dedysh S.N."/>
        </authorList>
    </citation>
    <scope>NUCLEOTIDE SEQUENCE [LARGE SCALE GENOMIC DNA]</scope>
    <source>
        <strain evidence="7 8">AF10</strain>
    </source>
</reference>
<gene>
    <name evidence="7" type="ORF">GRAN_2182</name>
</gene>
<name>A0A4Q0T753_9BACT</name>
<protein>
    <recommendedName>
        <fullName evidence="6">Yip1 domain-containing protein</fullName>
    </recommendedName>
</protein>
<evidence type="ECO:0000256" key="4">
    <source>
        <dbReference type="ARBA" id="ARBA00023136"/>
    </source>
</evidence>
<dbReference type="Pfam" id="PF04893">
    <property type="entry name" value="Yip1"/>
    <property type="match status" value="1"/>
</dbReference>
<feature type="transmembrane region" description="Helical" evidence="5">
    <location>
        <begin position="191"/>
        <end position="214"/>
    </location>
</feature>
<dbReference type="OrthoDB" id="114902at2"/>
<feature type="domain" description="Yip1" evidence="6">
    <location>
        <begin position="18"/>
        <end position="236"/>
    </location>
</feature>
<evidence type="ECO:0000256" key="5">
    <source>
        <dbReference type="SAM" id="Phobius"/>
    </source>
</evidence>
<dbReference type="RefSeq" id="WP_128912789.1">
    <property type="nucleotide sequence ID" value="NZ_RDSM01000001.1"/>
</dbReference>
<reference evidence="8" key="2">
    <citation type="submission" date="2019-02" db="EMBL/GenBank/DDBJ databases">
        <title>Granulicella sibirica sp. nov., a psychrotolerant acidobacterium isolated from an organic soil layer in forested tundra, West Siberia.</title>
        <authorList>
            <person name="Oshkin I.Y."/>
            <person name="Kulichevskaya I.S."/>
            <person name="Rijpstra W.I.C."/>
            <person name="Sinninghe Damste J.S."/>
            <person name="Rakitin A.L."/>
            <person name="Ravin N.V."/>
            <person name="Dedysh S.N."/>
        </authorList>
    </citation>
    <scope>NUCLEOTIDE SEQUENCE [LARGE SCALE GENOMIC DNA]</scope>
    <source>
        <strain evidence="8">AF10</strain>
    </source>
</reference>
<comment type="caution">
    <text evidence="7">The sequence shown here is derived from an EMBL/GenBank/DDBJ whole genome shotgun (WGS) entry which is preliminary data.</text>
</comment>
<keyword evidence="3 5" id="KW-1133">Transmembrane helix</keyword>
<dbReference type="AlphaFoldDB" id="A0A4Q0T753"/>
<evidence type="ECO:0000259" key="6">
    <source>
        <dbReference type="Pfam" id="PF04893"/>
    </source>
</evidence>
<organism evidence="7 8">
    <name type="scientific">Granulicella sibirica</name>
    <dbReference type="NCBI Taxonomy" id="2479048"/>
    <lineage>
        <taxon>Bacteria</taxon>
        <taxon>Pseudomonadati</taxon>
        <taxon>Acidobacteriota</taxon>
        <taxon>Terriglobia</taxon>
        <taxon>Terriglobales</taxon>
        <taxon>Acidobacteriaceae</taxon>
        <taxon>Granulicella</taxon>
    </lineage>
</organism>
<evidence type="ECO:0000313" key="8">
    <source>
        <dbReference type="Proteomes" id="UP000289437"/>
    </source>
</evidence>
<feature type="transmembrane region" description="Helical" evidence="5">
    <location>
        <begin position="221"/>
        <end position="243"/>
    </location>
</feature>
<accession>A0A4Q0T753</accession>
<keyword evidence="2 5" id="KW-0812">Transmembrane</keyword>
<feature type="transmembrane region" description="Helical" evidence="5">
    <location>
        <begin position="99"/>
        <end position="123"/>
    </location>
</feature>
<evidence type="ECO:0000256" key="2">
    <source>
        <dbReference type="ARBA" id="ARBA00022692"/>
    </source>
</evidence>
<sequence length="244" mass="26322">MSEVVGAKPLSEAERVVDMFMAPSLTFADILRSTTWWLPFVLLVVVTTAATFTIDREVGFQQVAENQIHLSPKQEEALNSLPPADRATRVAISAKVTKYISYASPVLILLFSAIGALVLWGSFNFGLGARTSFGQMFAVWIYASLPRLLSGVLEIVTLCFGNNADSFNLKEPVGTNVGYYMADSAPWLRTGLGFLDVIGIWNMVLLIIGTAVVAKVKMGSAAAVIVGWWLLVLLLSVGASAAFN</sequence>
<evidence type="ECO:0000313" key="7">
    <source>
        <dbReference type="EMBL" id="RXH58872.1"/>
    </source>
</evidence>
<dbReference type="Proteomes" id="UP000289437">
    <property type="component" value="Unassembled WGS sequence"/>
</dbReference>